<keyword evidence="7" id="KW-0804">Transcription</keyword>
<keyword evidence="4" id="KW-0240">DNA-directed RNA polymerase</keyword>
<dbReference type="Pfam" id="PF01193">
    <property type="entry name" value="RNA_pol_L"/>
    <property type="match status" value="1"/>
</dbReference>
<evidence type="ECO:0000256" key="5">
    <source>
        <dbReference type="ARBA" id="ARBA00022679"/>
    </source>
</evidence>
<comment type="similarity">
    <text evidence="2">Belongs to the RNA polymerase alpha chain family.</text>
</comment>
<dbReference type="SUPFAM" id="SSF56553">
    <property type="entry name" value="Insert subdomain of RNA polymerase alpha subunit"/>
    <property type="match status" value="1"/>
</dbReference>
<dbReference type="InterPro" id="IPR036643">
    <property type="entry name" value="RNApol_insert_sf"/>
</dbReference>
<name>A0A6H1XE17_9CHLO</name>
<evidence type="ECO:0000313" key="11">
    <source>
        <dbReference type="EMBL" id="QJA13896.1"/>
    </source>
</evidence>
<dbReference type="SUPFAM" id="SSF55257">
    <property type="entry name" value="RBP11-like subunits of RNA polymerase"/>
    <property type="match status" value="1"/>
</dbReference>
<evidence type="ECO:0000256" key="6">
    <source>
        <dbReference type="ARBA" id="ARBA00022695"/>
    </source>
</evidence>
<dbReference type="InterPro" id="IPR036603">
    <property type="entry name" value="RBP11-like"/>
</dbReference>
<keyword evidence="6" id="KW-0548">Nucleotidyltransferase</keyword>
<dbReference type="InterPro" id="IPR011262">
    <property type="entry name" value="DNA-dir_RNA_pol_insert"/>
</dbReference>
<dbReference type="RefSeq" id="YP_009774627.1">
    <property type="nucleotide sequence ID" value="NC_047441.1"/>
</dbReference>
<sequence length="551" mass="63567">MSKKLSNLNNPKEMESNKLFYNYNINKSETFLSSKNPILVSCRESIMENRRSFYGRFYLGPLEVGQGITLANALRRMLLSELTGLAITSVEIEGVSHEYSSIQGVRESVLDILLNIKHIVLKSKVSLKRPQIAYIHCKGPGVLCAGDIVLPSFIQCVDPEQYIATLSYNGSIKMKLIIRQGKNYLVQKPTYNDPLSLSNSKGDKKSIYPNSSVQLNLLEIADKTTKQNTKIKNQKNKKRIKPILPLLDKYQITGFELIKLLFKKKKLSRTPFFLNFSQKNSKKLESLRSIRLIFKSSKTKQWFIYLLKKQLVSTVHKHLSLNINNNNKFISSNIEDYQSILLTVSSMTKPLAIDSVFMPVTRVNYILEENSQKLFDEFIYKDFSNNIDKSNIELNLSNVGFKQKKNGTNEIINTSDTSIVSLKSTELYSTLKENNFENYWALFNNEVLNSFSSFVPVLQSAQYFEQFNKSPKEVVILEIWTNGSILPRLALNEATRKLLSLLIKFQKAKMMESNFYKTNTNYYQIIENLYRHYDYTNYNILQHSIRNSLSI</sequence>
<keyword evidence="5" id="KW-0808">Transferase</keyword>
<dbReference type="GeneID" id="54626719"/>
<dbReference type="EC" id="2.7.7.6" evidence="3"/>
<evidence type="ECO:0000256" key="7">
    <source>
        <dbReference type="ARBA" id="ARBA00023163"/>
    </source>
</evidence>
<dbReference type="SMART" id="SM00662">
    <property type="entry name" value="RPOLD"/>
    <property type="match status" value="1"/>
</dbReference>
<geneLocation type="chloroplast" evidence="11"/>
<evidence type="ECO:0000256" key="8">
    <source>
        <dbReference type="ARBA" id="ARBA00031776"/>
    </source>
</evidence>
<comment type="function">
    <text evidence="1">DNA-dependent RNA polymerase catalyzes the transcription of DNA into RNA using the four ribonucleoside triphosphates as substrates.</text>
</comment>
<comment type="catalytic activity">
    <reaction evidence="9">
        <text>RNA(n) + a ribonucleoside 5'-triphosphate = RNA(n+1) + diphosphate</text>
        <dbReference type="Rhea" id="RHEA:21248"/>
        <dbReference type="Rhea" id="RHEA-COMP:14527"/>
        <dbReference type="Rhea" id="RHEA-COMP:17342"/>
        <dbReference type="ChEBI" id="CHEBI:33019"/>
        <dbReference type="ChEBI" id="CHEBI:61557"/>
        <dbReference type="ChEBI" id="CHEBI:140395"/>
        <dbReference type="EC" id="2.7.7.6"/>
    </reaction>
</comment>
<organism evidence="11">
    <name type="scientific">Aphanochaete confervicola</name>
    <dbReference type="NCBI Taxonomy" id="764104"/>
    <lineage>
        <taxon>Eukaryota</taxon>
        <taxon>Viridiplantae</taxon>
        <taxon>Chlorophyta</taxon>
        <taxon>core chlorophytes</taxon>
        <taxon>Chlorophyceae</taxon>
        <taxon>OCC clade</taxon>
        <taxon>Chaetophorales</taxon>
        <taxon>Aphanochaetaceae</taxon>
        <taxon>Aphanochaete</taxon>
    </lineage>
</organism>
<gene>
    <name evidence="11" type="primary">rpoA</name>
</gene>
<reference evidence="11" key="1">
    <citation type="submission" date="2019-11" db="EMBL/GenBank/DDBJ databases">
        <title>The Chloroplast Genome of the Green Alga Aphanochaete confervicola.</title>
        <authorList>
            <person name="Liu B."/>
        </authorList>
    </citation>
    <scope>NUCLEOTIDE SEQUENCE</scope>
</reference>
<keyword evidence="11" id="KW-0934">Plastid</keyword>
<dbReference type="Gene3D" id="3.30.1360.10">
    <property type="entry name" value="RNA polymerase, RBP11-like subunit"/>
    <property type="match status" value="1"/>
</dbReference>
<evidence type="ECO:0000256" key="9">
    <source>
        <dbReference type="ARBA" id="ARBA00048552"/>
    </source>
</evidence>
<feature type="domain" description="DNA-directed RNA polymerase RpoA/D/Rpb3-type" evidence="10">
    <location>
        <begin position="54"/>
        <end position="230"/>
    </location>
</feature>
<dbReference type="Gene3D" id="2.170.120.12">
    <property type="entry name" value="DNA-directed RNA polymerase, insert domain"/>
    <property type="match status" value="1"/>
</dbReference>
<dbReference type="GO" id="GO:0003899">
    <property type="term" value="F:DNA-directed RNA polymerase activity"/>
    <property type="evidence" value="ECO:0007669"/>
    <property type="project" value="UniProtKB-EC"/>
</dbReference>
<accession>A0A6H1XE17</accession>
<evidence type="ECO:0000259" key="10">
    <source>
        <dbReference type="SMART" id="SM00662"/>
    </source>
</evidence>
<dbReference type="InterPro" id="IPR011263">
    <property type="entry name" value="DNA-dir_RNA_pol_RpoA/D/Rpb3"/>
</dbReference>
<evidence type="ECO:0000256" key="2">
    <source>
        <dbReference type="ARBA" id="ARBA00007123"/>
    </source>
</evidence>
<protein>
    <recommendedName>
        <fullName evidence="3">DNA-directed RNA polymerase</fullName>
        <ecNumber evidence="3">2.7.7.6</ecNumber>
    </recommendedName>
    <alternativeName>
        <fullName evidence="8">Plastid-encoded RNA polymerase subunit alpha</fullName>
    </alternativeName>
</protein>
<dbReference type="FunFam" id="2.170.120.12:FF:000001">
    <property type="entry name" value="DNA-directed RNA polymerase subunit alpha"/>
    <property type="match status" value="1"/>
</dbReference>
<dbReference type="CDD" id="cd06928">
    <property type="entry name" value="RNAP_alpha_NTD"/>
    <property type="match status" value="1"/>
</dbReference>
<dbReference type="GO" id="GO:0046983">
    <property type="term" value="F:protein dimerization activity"/>
    <property type="evidence" value="ECO:0007669"/>
    <property type="project" value="InterPro"/>
</dbReference>
<evidence type="ECO:0000256" key="4">
    <source>
        <dbReference type="ARBA" id="ARBA00022478"/>
    </source>
</evidence>
<evidence type="ECO:0000256" key="3">
    <source>
        <dbReference type="ARBA" id="ARBA00012418"/>
    </source>
</evidence>
<dbReference type="Pfam" id="PF01000">
    <property type="entry name" value="RNA_pol_A_bac"/>
    <property type="match status" value="1"/>
</dbReference>
<keyword evidence="11" id="KW-0150">Chloroplast</keyword>
<dbReference type="GO" id="GO:0005737">
    <property type="term" value="C:cytoplasm"/>
    <property type="evidence" value="ECO:0007669"/>
    <property type="project" value="UniProtKB-ARBA"/>
</dbReference>
<dbReference type="GO" id="GO:0000428">
    <property type="term" value="C:DNA-directed RNA polymerase complex"/>
    <property type="evidence" value="ECO:0007669"/>
    <property type="project" value="UniProtKB-KW"/>
</dbReference>
<evidence type="ECO:0000256" key="1">
    <source>
        <dbReference type="ARBA" id="ARBA00004026"/>
    </source>
</evidence>
<dbReference type="EMBL" id="MN659373">
    <property type="protein sequence ID" value="QJA13896.1"/>
    <property type="molecule type" value="Genomic_DNA"/>
</dbReference>
<dbReference type="GO" id="GO:0006351">
    <property type="term" value="P:DNA-templated transcription"/>
    <property type="evidence" value="ECO:0007669"/>
    <property type="project" value="InterPro"/>
</dbReference>
<proteinExistence type="inferred from homology"/>
<dbReference type="AlphaFoldDB" id="A0A6H1XE17"/>